<dbReference type="Gene3D" id="2.40.40.10">
    <property type="entry name" value="RlpA-like domain"/>
    <property type="match status" value="1"/>
</dbReference>
<evidence type="ECO:0000259" key="5">
    <source>
        <dbReference type="Pfam" id="PF03330"/>
    </source>
</evidence>
<accession>A0ABW8YE65</accession>
<comment type="similarity">
    <text evidence="3 4">Belongs to the RlpA family.</text>
</comment>
<dbReference type="RefSeq" id="WP_408075172.1">
    <property type="nucleotide sequence ID" value="NZ_JBELQB010000008.1"/>
</dbReference>
<evidence type="ECO:0000256" key="4">
    <source>
        <dbReference type="RuleBase" id="RU003495"/>
    </source>
</evidence>
<evidence type="ECO:0000256" key="1">
    <source>
        <dbReference type="ARBA" id="ARBA00023239"/>
    </source>
</evidence>
<dbReference type="InterPro" id="IPR036908">
    <property type="entry name" value="RlpA-like_sf"/>
</dbReference>
<dbReference type="NCBIfam" id="TIGR00413">
    <property type="entry name" value="rlpA"/>
    <property type="match status" value="1"/>
</dbReference>
<comment type="caution">
    <text evidence="6">The sequence shown here is derived from an EMBL/GenBank/DDBJ whole genome shotgun (WGS) entry which is preliminary data.</text>
</comment>
<keyword evidence="2 3" id="KW-0961">Cell wall biogenesis/degradation</keyword>
<keyword evidence="1 3" id="KW-0456">Lyase</keyword>
<dbReference type="HAMAP" id="MF_02071">
    <property type="entry name" value="RlpA"/>
    <property type="match status" value="1"/>
</dbReference>
<dbReference type="Proteomes" id="UP001629059">
    <property type="component" value="Unassembled WGS sequence"/>
</dbReference>
<feature type="signal peptide" evidence="3">
    <location>
        <begin position="1"/>
        <end position="24"/>
    </location>
</feature>
<evidence type="ECO:0000256" key="2">
    <source>
        <dbReference type="ARBA" id="ARBA00023316"/>
    </source>
</evidence>
<dbReference type="EC" id="4.2.2.-" evidence="3"/>
<dbReference type="PANTHER" id="PTHR34183:SF1">
    <property type="entry name" value="ENDOLYTIC PEPTIDOGLYCAN TRANSGLYCOSYLASE RLPA"/>
    <property type="match status" value="1"/>
</dbReference>
<gene>
    <name evidence="3" type="primary">rlpA</name>
    <name evidence="6" type="ORF">ABS768_11840</name>
</gene>
<feature type="domain" description="RlpA-like protein double-psi beta-barrel" evidence="5">
    <location>
        <begin position="52"/>
        <end position="139"/>
    </location>
</feature>
<dbReference type="SUPFAM" id="SSF50685">
    <property type="entry name" value="Barwin-like endoglucanases"/>
    <property type="match status" value="1"/>
</dbReference>
<feature type="chain" id="PRO_5044944369" description="Probable endolytic peptidoglycan transglycosylase RlpA" evidence="3">
    <location>
        <begin position="25"/>
        <end position="144"/>
    </location>
</feature>
<evidence type="ECO:0000313" key="7">
    <source>
        <dbReference type="Proteomes" id="UP001629059"/>
    </source>
</evidence>
<dbReference type="EMBL" id="JBELQB010000008">
    <property type="protein sequence ID" value="MFL9838195.1"/>
    <property type="molecule type" value="Genomic_DNA"/>
</dbReference>
<dbReference type="InterPro" id="IPR034718">
    <property type="entry name" value="RlpA"/>
</dbReference>
<dbReference type="InterPro" id="IPR012997">
    <property type="entry name" value="RplA"/>
</dbReference>
<comment type="function">
    <text evidence="3">Lytic transglycosylase with a strong preference for naked glycan strands that lack stem peptides.</text>
</comment>
<dbReference type="PANTHER" id="PTHR34183">
    <property type="entry name" value="ENDOLYTIC PEPTIDOGLYCAN TRANSGLYCOSYLASE RLPA"/>
    <property type="match status" value="1"/>
</dbReference>
<proteinExistence type="inferred from homology"/>
<organism evidence="6 7">
    <name type="scientific">Flavobacterium rhizophilum</name>
    <dbReference type="NCBI Taxonomy" id="3163296"/>
    <lineage>
        <taxon>Bacteria</taxon>
        <taxon>Pseudomonadati</taxon>
        <taxon>Bacteroidota</taxon>
        <taxon>Flavobacteriia</taxon>
        <taxon>Flavobacteriales</taxon>
        <taxon>Flavobacteriaceae</taxon>
        <taxon>Flavobacterium</taxon>
    </lineage>
</organism>
<sequence precursor="true">MKKVLPLTFLLLVVFVLSSFSAHTAFGGHTTAFVNPVTDTVSQNLIVYKTDVVATYYHDKFNGRKTSSGERFDNAKYTAAHKSLPFGTQVRVTNLTNGKYVDVTVNDRGPFSKKLEIDLTKKAFMEITGNKNYGTLKVKIEIIE</sequence>
<reference evidence="6 7" key="1">
    <citation type="submission" date="2024-06" db="EMBL/GenBank/DDBJ databases">
        <authorList>
            <person name="Kaempfer P."/>
            <person name="Viver T."/>
        </authorList>
    </citation>
    <scope>NUCLEOTIDE SEQUENCE [LARGE SCALE GENOMIC DNA]</scope>
    <source>
        <strain evidence="6 7">ST-75</strain>
    </source>
</reference>
<keyword evidence="3" id="KW-0732">Signal</keyword>
<dbReference type="Pfam" id="PF03330">
    <property type="entry name" value="DPBB_1"/>
    <property type="match status" value="1"/>
</dbReference>
<keyword evidence="7" id="KW-1185">Reference proteome</keyword>
<name>A0ABW8YE65_9FLAO</name>
<dbReference type="InterPro" id="IPR009009">
    <property type="entry name" value="RlpA-like_DPBB"/>
</dbReference>
<evidence type="ECO:0000313" key="6">
    <source>
        <dbReference type="EMBL" id="MFL9838195.1"/>
    </source>
</evidence>
<dbReference type="CDD" id="cd22268">
    <property type="entry name" value="DPBB_RlpA-like"/>
    <property type="match status" value="1"/>
</dbReference>
<evidence type="ECO:0000256" key="3">
    <source>
        <dbReference type="HAMAP-Rule" id="MF_02071"/>
    </source>
</evidence>
<protein>
    <recommendedName>
        <fullName evidence="3">Probable endolytic peptidoglycan transglycosylase RlpA</fullName>
        <ecNumber evidence="3">4.2.2.-</ecNumber>
    </recommendedName>
</protein>